<sequence>MPRKRFILFDFDGVIADSYATALSVSQKMCTRITSSEYNRAFEGNVNDWKWESLPGNHVECRHDLDWFAEYVPAFEKEAQPFTGMDQIIETLSKEYVLIVISSTITSPIQGFLEKYHLGRYFSEVMGNDVHTHKTEKIRMVFEKYATSASECVFVTDSLGDMREANSMNVGSIGVSWGWHSHEILKKGNPFCIVNTPTEIPPAIHDYFADQL</sequence>
<dbReference type="Proteomes" id="UP000177968">
    <property type="component" value="Unassembled WGS sequence"/>
</dbReference>
<dbReference type="InterPro" id="IPR041492">
    <property type="entry name" value="HAD_2"/>
</dbReference>
<protein>
    <recommendedName>
        <fullName evidence="3">Haloacid dehalogenase</fullName>
    </recommendedName>
</protein>
<evidence type="ECO:0008006" key="3">
    <source>
        <dbReference type="Google" id="ProtNLM"/>
    </source>
</evidence>
<dbReference type="InterPro" id="IPR050155">
    <property type="entry name" value="HAD-like_hydrolase_sf"/>
</dbReference>
<dbReference type="Pfam" id="PF13419">
    <property type="entry name" value="HAD_2"/>
    <property type="match status" value="1"/>
</dbReference>
<organism evidence="1 2">
    <name type="scientific">Candidatus Kaiserbacteria bacterium RIFCSPLOWO2_12_FULL_50_28</name>
    <dbReference type="NCBI Taxonomy" id="1798527"/>
    <lineage>
        <taxon>Bacteria</taxon>
        <taxon>Candidatus Kaiseribacteriota</taxon>
    </lineage>
</organism>
<dbReference type="Gene3D" id="1.10.150.240">
    <property type="entry name" value="Putative phosphatase, domain 2"/>
    <property type="match status" value="1"/>
</dbReference>
<comment type="caution">
    <text evidence="1">The sequence shown here is derived from an EMBL/GenBank/DDBJ whole genome shotgun (WGS) entry which is preliminary data.</text>
</comment>
<name>A0A1F6FKV8_9BACT</name>
<dbReference type="SFLD" id="SFLDS00003">
    <property type="entry name" value="Haloacid_Dehalogenase"/>
    <property type="match status" value="1"/>
</dbReference>
<evidence type="ECO:0000313" key="1">
    <source>
        <dbReference type="EMBL" id="OGG86485.1"/>
    </source>
</evidence>
<dbReference type="InterPro" id="IPR023198">
    <property type="entry name" value="PGP-like_dom2"/>
</dbReference>
<dbReference type="GO" id="GO:0005829">
    <property type="term" value="C:cytosol"/>
    <property type="evidence" value="ECO:0007669"/>
    <property type="project" value="TreeGrafter"/>
</dbReference>
<dbReference type="Gene3D" id="3.40.50.1000">
    <property type="entry name" value="HAD superfamily/HAD-like"/>
    <property type="match status" value="1"/>
</dbReference>
<dbReference type="SFLD" id="SFLDG01129">
    <property type="entry name" value="C1.5:_HAD__Beta-PGM__Phosphata"/>
    <property type="match status" value="1"/>
</dbReference>
<dbReference type="InterPro" id="IPR036412">
    <property type="entry name" value="HAD-like_sf"/>
</dbReference>
<dbReference type="PANTHER" id="PTHR43434">
    <property type="entry name" value="PHOSPHOGLYCOLATE PHOSPHATASE"/>
    <property type="match status" value="1"/>
</dbReference>
<dbReference type="AlphaFoldDB" id="A0A1F6FKV8"/>
<dbReference type="InterPro" id="IPR023214">
    <property type="entry name" value="HAD_sf"/>
</dbReference>
<dbReference type="GO" id="GO:0008967">
    <property type="term" value="F:phosphoglycolate phosphatase activity"/>
    <property type="evidence" value="ECO:0007669"/>
    <property type="project" value="TreeGrafter"/>
</dbReference>
<evidence type="ECO:0000313" key="2">
    <source>
        <dbReference type="Proteomes" id="UP000177968"/>
    </source>
</evidence>
<dbReference type="SUPFAM" id="SSF56784">
    <property type="entry name" value="HAD-like"/>
    <property type="match status" value="1"/>
</dbReference>
<gene>
    <name evidence="1" type="ORF">A3H15_02300</name>
</gene>
<accession>A0A1F6FKV8</accession>
<dbReference type="PANTHER" id="PTHR43434:SF13">
    <property type="entry name" value="PHOSPHOGLYCOLATE PHOSPHATASE"/>
    <property type="match status" value="1"/>
</dbReference>
<proteinExistence type="predicted"/>
<dbReference type="EMBL" id="MFMO01000050">
    <property type="protein sequence ID" value="OGG86485.1"/>
    <property type="molecule type" value="Genomic_DNA"/>
</dbReference>
<reference evidence="1 2" key="1">
    <citation type="journal article" date="2016" name="Nat. Commun.">
        <title>Thousands of microbial genomes shed light on interconnected biogeochemical processes in an aquifer system.</title>
        <authorList>
            <person name="Anantharaman K."/>
            <person name="Brown C.T."/>
            <person name="Hug L.A."/>
            <person name="Sharon I."/>
            <person name="Castelle C.J."/>
            <person name="Probst A.J."/>
            <person name="Thomas B.C."/>
            <person name="Singh A."/>
            <person name="Wilkins M.J."/>
            <person name="Karaoz U."/>
            <person name="Brodie E.L."/>
            <person name="Williams K.H."/>
            <person name="Hubbard S.S."/>
            <person name="Banfield J.F."/>
        </authorList>
    </citation>
    <scope>NUCLEOTIDE SEQUENCE [LARGE SCALE GENOMIC DNA]</scope>
</reference>
<dbReference type="GO" id="GO:0006281">
    <property type="term" value="P:DNA repair"/>
    <property type="evidence" value="ECO:0007669"/>
    <property type="project" value="TreeGrafter"/>
</dbReference>